<dbReference type="AlphaFoldDB" id="A0A8B6CMH3"/>
<dbReference type="GO" id="GO:0045121">
    <property type="term" value="C:membrane raft"/>
    <property type="evidence" value="ECO:0007669"/>
    <property type="project" value="UniProtKB-SubCell"/>
</dbReference>
<dbReference type="SUPFAM" id="SSF57302">
    <property type="entry name" value="Snake toxin-like"/>
    <property type="match status" value="1"/>
</dbReference>
<reference evidence="15" key="1">
    <citation type="submission" date="2018-11" db="EMBL/GenBank/DDBJ databases">
        <authorList>
            <person name="Alioto T."/>
            <person name="Alioto T."/>
        </authorList>
    </citation>
    <scope>NUCLEOTIDE SEQUENCE</scope>
</reference>
<dbReference type="PANTHER" id="PTHR33562">
    <property type="entry name" value="ATILLA, ISOFORM B-RELATED-RELATED"/>
    <property type="match status" value="1"/>
</dbReference>
<dbReference type="Proteomes" id="UP000596742">
    <property type="component" value="Unassembled WGS sequence"/>
</dbReference>
<evidence type="ECO:0000256" key="12">
    <source>
        <dbReference type="ARBA" id="ARBA00045788"/>
    </source>
</evidence>
<sequence>MSFSTFLVGIIFKIYFCVFIILSLLSTAEAIGCWQCGVYFRGIRDECNLADRQYFNCTACLKTYTKTHLHDSWNKFRYTEKVSKTCVRRNSYKKSAGCYGKTSAGGYMKQCYCYEEFCNSGTQLGYNFYVLYRERKQWIYLTSLQCYECQAKDDQRCNDPFTPEDMNNIGGMQECSDDYTHCIKFKTLQYLSDSGYVTGTWRDVQVVSRFCVKRPGKKDGCFWKRSAGGFYFECLCSSDGCNSGRTIMPNFIAIIVAILVAVFLSKRS</sequence>
<protein>
    <recommendedName>
        <fullName evidence="10">UPAR/Ly6 domain-containing protein qvr</fullName>
    </recommendedName>
    <alternativeName>
        <fullName evidence="11">Protein quiver</fullName>
    </alternativeName>
    <alternativeName>
        <fullName evidence="8">Protein sleepless</fullName>
    </alternativeName>
</protein>
<dbReference type="GO" id="GO:0032222">
    <property type="term" value="P:regulation of synaptic transmission, cholinergic"/>
    <property type="evidence" value="ECO:0007669"/>
    <property type="project" value="InterPro"/>
</dbReference>
<dbReference type="InterPro" id="IPR050975">
    <property type="entry name" value="Sleep_regulator"/>
</dbReference>
<evidence type="ECO:0000256" key="9">
    <source>
        <dbReference type="ARBA" id="ARBA00044499"/>
    </source>
</evidence>
<keyword evidence="14" id="KW-1133">Transmembrane helix</keyword>
<dbReference type="PANTHER" id="PTHR33562:SF31">
    <property type="entry name" value="PROTEIN QUIVER"/>
    <property type="match status" value="1"/>
</dbReference>
<evidence type="ECO:0000256" key="14">
    <source>
        <dbReference type="SAM" id="Phobius"/>
    </source>
</evidence>
<evidence type="ECO:0000256" key="8">
    <source>
        <dbReference type="ARBA" id="ARBA00031037"/>
    </source>
</evidence>
<organism evidence="15 16">
    <name type="scientific">Mytilus galloprovincialis</name>
    <name type="common">Mediterranean mussel</name>
    <dbReference type="NCBI Taxonomy" id="29158"/>
    <lineage>
        <taxon>Eukaryota</taxon>
        <taxon>Metazoa</taxon>
        <taxon>Spiralia</taxon>
        <taxon>Lophotrochozoa</taxon>
        <taxon>Mollusca</taxon>
        <taxon>Bivalvia</taxon>
        <taxon>Autobranchia</taxon>
        <taxon>Pteriomorphia</taxon>
        <taxon>Mytilida</taxon>
        <taxon>Mytiloidea</taxon>
        <taxon>Mytilidae</taxon>
        <taxon>Mytilinae</taxon>
        <taxon>Mytilus</taxon>
    </lineage>
</organism>
<keyword evidence="16" id="KW-1185">Reference proteome</keyword>
<comment type="caution">
    <text evidence="15">The sequence shown here is derived from an EMBL/GenBank/DDBJ whole genome shotgun (WGS) entry which is preliminary data.</text>
</comment>
<keyword evidence="4" id="KW-0732">Signal</keyword>
<keyword evidence="14" id="KW-0812">Transmembrane</keyword>
<evidence type="ECO:0000256" key="11">
    <source>
        <dbReference type="ARBA" id="ARBA00044561"/>
    </source>
</evidence>
<comment type="subcellular location">
    <subcellularLocation>
        <location evidence="1">Cell membrane</location>
        <topology evidence="1">Lipid-anchor</topology>
        <topology evidence="1">GPI-anchor</topology>
        <orientation evidence="1">Extracellular side</orientation>
    </subcellularLocation>
    <subcellularLocation>
        <location evidence="9">Membrane raft</location>
        <topology evidence="9">Lipid-anchor</topology>
        <topology evidence="9">GPI-anchor</topology>
        <orientation evidence="9">Extracellular side</orientation>
    </subcellularLocation>
</comment>
<dbReference type="GO" id="GO:0030431">
    <property type="term" value="P:sleep"/>
    <property type="evidence" value="ECO:0007669"/>
    <property type="project" value="InterPro"/>
</dbReference>
<comment type="similarity">
    <text evidence="2">Belongs to the quiver family.</text>
</comment>
<evidence type="ECO:0000256" key="7">
    <source>
        <dbReference type="ARBA" id="ARBA00023180"/>
    </source>
</evidence>
<keyword evidence="3" id="KW-1003">Cell membrane</keyword>
<evidence type="ECO:0000256" key="10">
    <source>
        <dbReference type="ARBA" id="ARBA00044524"/>
    </source>
</evidence>
<keyword evidence="5" id="KW-0090">Biological rhythms</keyword>
<comment type="subunit">
    <text evidence="13">Interacts (via loop 2 of the three-fingered Ly-6 domain) with Sh/shaker; this interaction may stabilize both components of the complex and may be required for targeting or retention of Sh/shaker to neural cell projections. Interacts (via loop 2 of the three-fingered Ly-6 domain) with nAChRalpha3 and potentially other nicotinic acetylcholine receptors; this interaction is required for antagonism of nicotinic acetylcholine receptors.</text>
</comment>
<evidence type="ECO:0000256" key="2">
    <source>
        <dbReference type="ARBA" id="ARBA00010522"/>
    </source>
</evidence>
<feature type="transmembrane region" description="Helical" evidence="14">
    <location>
        <begin position="247"/>
        <end position="265"/>
    </location>
</feature>
<keyword evidence="7" id="KW-0325">Glycoprotein</keyword>
<comment type="function">
    <text evidence="12">Bifunctional regulator of neuronal activity in the mushroom body, and possibly other regions of the brain, that acts as a signaling molecule required for homeostatic regulation of sleep under normal conditions and after sleep deprivation. Reduces neuronal excitability by enhancing Sh/shaker K(+) channel activity; possibly by stabilizing Sh/shaker to increase protein levels, accelerating its activation kinetics, slowing C-type inactivation and enhancing recovery from inactivation. Specifically affects the A-type K(+) current. Antagonizes nicotinic acetylcholine receptors (nAChRs) to reduce synaptic transmission, possibly by preventing their localization to the cell surface. Required for regulation of neuromuscular excitability and plasticity at neuromuscular junctions.</text>
</comment>
<dbReference type="InterPro" id="IPR031424">
    <property type="entry name" value="QVR-like"/>
</dbReference>
<dbReference type="GO" id="GO:0048511">
    <property type="term" value="P:rhythmic process"/>
    <property type="evidence" value="ECO:0007669"/>
    <property type="project" value="UniProtKB-KW"/>
</dbReference>
<dbReference type="Pfam" id="PF17064">
    <property type="entry name" value="QVR"/>
    <property type="match status" value="1"/>
</dbReference>
<evidence type="ECO:0000313" key="16">
    <source>
        <dbReference type="Proteomes" id="UP000596742"/>
    </source>
</evidence>
<evidence type="ECO:0000256" key="6">
    <source>
        <dbReference type="ARBA" id="ARBA00023157"/>
    </source>
</evidence>
<evidence type="ECO:0000256" key="3">
    <source>
        <dbReference type="ARBA" id="ARBA00022475"/>
    </source>
</evidence>
<evidence type="ECO:0000313" key="15">
    <source>
        <dbReference type="EMBL" id="VDI06873.1"/>
    </source>
</evidence>
<dbReference type="OrthoDB" id="6420171at2759"/>
<evidence type="ECO:0000256" key="5">
    <source>
        <dbReference type="ARBA" id="ARBA00023108"/>
    </source>
</evidence>
<accession>A0A8B6CMH3</accession>
<proteinExistence type="inferred from homology"/>
<keyword evidence="14" id="KW-0472">Membrane</keyword>
<dbReference type="GO" id="GO:0005886">
    <property type="term" value="C:plasma membrane"/>
    <property type="evidence" value="ECO:0007669"/>
    <property type="project" value="UniProtKB-SubCell"/>
</dbReference>
<dbReference type="InterPro" id="IPR045860">
    <property type="entry name" value="Snake_toxin-like_sf"/>
</dbReference>
<evidence type="ECO:0000256" key="4">
    <source>
        <dbReference type="ARBA" id="ARBA00022729"/>
    </source>
</evidence>
<name>A0A8B6CMH3_MYTGA</name>
<evidence type="ECO:0000256" key="1">
    <source>
        <dbReference type="ARBA" id="ARBA00004471"/>
    </source>
</evidence>
<dbReference type="EMBL" id="UYJE01001984">
    <property type="protein sequence ID" value="VDI06873.1"/>
    <property type="molecule type" value="Genomic_DNA"/>
</dbReference>
<keyword evidence="6" id="KW-1015">Disulfide bond</keyword>
<gene>
    <name evidence="15" type="ORF">MGAL_10B031631</name>
</gene>
<evidence type="ECO:0000256" key="13">
    <source>
        <dbReference type="ARBA" id="ARBA00046769"/>
    </source>
</evidence>